<keyword evidence="5" id="KW-1185">Reference proteome</keyword>
<proteinExistence type="inferred from homology"/>
<dbReference type="InterPro" id="IPR050466">
    <property type="entry name" value="Carboxylest/Gibb_receptor"/>
</dbReference>
<feature type="compositionally biased region" description="Low complexity" evidence="2">
    <location>
        <begin position="289"/>
        <end position="304"/>
    </location>
</feature>
<evidence type="ECO:0000256" key="1">
    <source>
        <dbReference type="ARBA" id="ARBA00010515"/>
    </source>
</evidence>
<evidence type="ECO:0000313" key="4">
    <source>
        <dbReference type="EMBL" id="TXG64360.1"/>
    </source>
</evidence>
<organism evidence="4 5">
    <name type="scientific">Acer yangbiense</name>
    <dbReference type="NCBI Taxonomy" id="1000413"/>
    <lineage>
        <taxon>Eukaryota</taxon>
        <taxon>Viridiplantae</taxon>
        <taxon>Streptophyta</taxon>
        <taxon>Embryophyta</taxon>
        <taxon>Tracheophyta</taxon>
        <taxon>Spermatophyta</taxon>
        <taxon>Magnoliopsida</taxon>
        <taxon>eudicotyledons</taxon>
        <taxon>Gunneridae</taxon>
        <taxon>Pentapetalae</taxon>
        <taxon>rosids</taxon>
        <taxon>malvids</taxon>
        <taxon>Sapindales</taxon>
        <taxon>Sapindaceae</taxon>
        <taxon>Hippocastanoideae</taxon>
        <taxon>Acereae</taxon>
        <taxon>Acer</taxon>
    </lineage>
</organism>
<dbReference type="PANTHER" id="PTHR23024:SF408">
    <property type="entry name" value="ALPHA_BETA HYDROLASE FOLD-3 DOMAIN-CONTAINING PROTEIN"/>
    <property type="match status" value="1"/>
</dbReference>
<feature type="region of interest" description="Disordered" evidence="2">
    <location>
        <begin position="327"/>
        <end position="349"/>
    </location>
</feature>
<evidence type="ECO:0000313" key="5">
    <source>
        <dbReference type="Proteomes" id="UP000323000"/>
    </source>
</evidence>
<feature type="region of interest" description="Disordered" evidence="2">
    <location>
        <begin position="186"/>
        <end position="205"/>
    </location>
</feature>
<dbReference type="InterPro" id="IPR029058">
    <property type="entry name" value="AB_hydrolase_fold"/>
</dbReference>
<dbReference type="GO" id="GO:0016787">
    <property type="term" value="F:hydrolase activity"/>
    <property type="evidence" value="ECO:0007669"/>
    <property type="project" value="InterPro"/>
</dbReference>
<dbReference type="Proteomes" id="UP000323000">
    <property type="component" value="Chromosome 4"/>
</dbReference>
<feature type="compositionally biased region" description="Basic and acidic residues" evidence="2">
    <location>
        <begin position="218"/>
        <end position="234"/>
    </location>
</feature>
<dbReference type="PANTHER" id="PTHR23024">
    <property type="entry name" value="ARYLACETAMIDE DEACETYLASE"/>
    <property type="match status" value="1"/>
</dbReference>
<feature type="region of interest" description="Disordered" evidence="2">
    <location>
        <begin position="217"/>
        <end position="253"/>
    </location>
</feature>
<dbReference type="OrthoDB" id="408631at2759"/>
<dbReference type="InterPro" id="IPR013094">
    <property type="entry name" value="AB_hydrolase_3"/>
</dbReference>
<dbReference type="SUPFAM" id="SSF53474">
    <property type="entry name" value="alpha/beta-Hydrolases"/>
    <property type="match status" value="1"/>
</dbReference>
<dbReference type="AlphaFoldDB" id="A0A5C7I504"/>
<reference evidence="5" key="1">
    <citation type="journal article" date="2019" name="Gigascience">
        <title>De novo genome assembly of the endangered Acer yangbiense, a plant species with extremely small populations endemic to Yunnan Province, China.</title>
        <authorList>
            <person name="Yang J."/>
            <person name="Wariss H.M."/>
            <person name="Tao L."/>
            <person name="Zhang R."/>
            <person name="Yun Q."/>
            <person name="Hollingsworth P."/>
            <person name="Dao Z."/>
            <person name="Luo G."/>
            <person name="Guo H."/>
            <person name="Ma Y."/>
            <person name="Sun W."/>
        </authorList>
    </citation>
    <scope>NUCLEOTIDE SEQUENCE [LARGE SCALE GENOMIC DNA]</scope>
    <source>
        <strain evidence="5">cv. Malutang</strain>
    </source>
</reference>
<name>A0A5C7I504_9ROSI</name>
<feature type="region of interest" description="Disordered" evidence="2">
    <location>
        <begin position="286"/>
        <end position="310"/>
    </location>
</feature>
<feature type="domain" description="Alpha/beta hydrolase fold-3" evidence="3">
    <location>
        <begin position="550"/>
        <end position="757"/>
    </location>
</feature>
<protein>
    <recommendedName>
        <fullName evidence="3">Alpha/beta hydrolase fold-3 domain-containing protein</fullName>
    </recommendedName>
</protein>
<comment type="caution">
    <text evidence="4">The sequence shown here is derived from an EMBL/GenBank/DDBJ whole genome shotgun (WGS) entry which is preliminary data.</text>
</comment>
<sequence length="779" mass="86582">MYKFMCSSYSRSTECDDDPKLNLEVDVNLKSMVSDRVLVCVAEKDLIRDGGLAYYDILLKSEWNESLENRRTTRWVYLTGIPFKFWNNHFFQSIGNLMGEMLLVERDTLSGKRLDRAKLLLSVPRNWRCPIEVNVKDGPRSFRVKVVADSVPVDFVWVGEILNLNFEPALGKEDFQLEVPILRREVGDGGHSEGSRSNSMEKRERWQNRVGVWQEKLGSQEKGKGGRRVSDSRVNKNFSRLETAGRGPLIDNHRDKGKMVYVRTPKKKPAYPTCLTGKLILEKKRRALSSSSSDDSSYSASSMESSEKARKVVGIHKGECSKFISMGPKSVEVRDGQPKSPSGSDSPDNVIIVSEGCENEVFSDPKEGPVKLVVNLKDHKKVSFSDFEGRVLSIPLKGPIPLPLCGVEGHQVKGSDLKELPIRIELEEGSIGRGPKSISSSSSNGIEIDGKQSKHPHVMYWNLEEEIAKVLEKGVSMGTNEITHNFPPFFKVYKDGRVERYIVFETADAGHDPSTGVQSKDVMILPETGVKARIFIPKIDGPIRKLPVFVHYHGGGFCAGSAMGKRGKTMLTSLVSKANIMAISIEYRLAPEHPLPIAYEDSWAGLQWVATHTNGLGPEPWLNSYADLGRVFLGGESAGANIAHFVAIQAGTIGLAAGGLKIQGLLIVHPFFGGKEPAKMYKFLCPSSTGCDDDPKLNPDVDQNLKSMAGDRVLVCVAEKDWLRNRGVAYYEILNKSGWNGNVELYETLGEDHCFHMFNFNSENVGPLIDKMIHFVNQD</sequence>
<accession>A0A5C7I504</accession>
<evidence type="ECO:0000259" key="3">
    <source>
        <dbReference type="Pfam" id="PF07859"/>
    </source>
</evidence>
<evidence type="ECO:0000256" key="2">
    <source>
        <dbReference type="SAM" id="MobiDB-lite"/>
    </source>
</evidence>
<comment type="similarity">
    <text evidence="1">Belongs to the 'GDXG' lipolytic enzyme family.</text>
</comment>
<gene>
    <name evidence="4" type="ORF">EZV62_011354</name>
</gene>
<dbReference type="Pfam" id="PF07859">
    <property type="entry name" value="Abhydrolase_3"/>
    <property type="match status" value="1"/>
</dbReference>
<dbReference type="EMBL" id="VAHF01000004">
    <property type="protein sequence ID" value="TXG64360.1"/>
    <property type="molecule type" value="Genomic_DNA"/>
</dbReference>
<dbReference type="Gene3D" id="3.40.50.1820">
    <property type="entry name" value="alpha/beta hydrolase"/>
    <property type="match status" value="1"/>
</dbReference>